<proteinExistence type="predicted"/>
<dbReference type="Proteomes" id="UP000541136">
    <property type="component" value="Unassembled WGS sequence"/>
</dbReference>
<dbReference type="SMART" id="SM00671">
    <property type="entry name" value="SEL1"/>
    <property type="match status" value="4"/>
</dbReference>
<dbReference type="Gene3D" id="1.25.40.10">
    <property type="entry name" value="Tetratricopeptide repeat domain"/>
    <property type="match status" value="1"/>
</dbReference>
<evidence type="ECO:0000313" key="2">
    <source>
        <dbReference type="Proteomes" id="UP000541136"/>
    </source>
</evidence>
<accession>A0A7W9WPG6</accession>
<gene>
    <name evidence="1" type="ORF">HNR28_002484</name>
</gene>
<dbReference type="InterPro" id="IPR052945">
    <property type="entry name" value="Mitotic_Regulator"/>
</dbReference>
<sequence length="280" mass="30043">MDSAALDSRAINQASPEALAADLQRILAGPPEQAAATLRAAAEGGVVQAQLVYGQWLLDGRGVARDPAQAVQWFEHASRKGEPMALNMLGQCHAHGWGVPANPLLAAYWFRLAALGGLDWGMYNYATALALGQGIPADRAAALDWFRKAAALGHAKSSNMIGSFHEDGWVVDRDEDAALAHYLRAAQGGDFRGRFNAARLLVARGRPDQALPWLERVPDTATPAFLRKAAAWLRAWIEPEDRAAPALAAETADSIRRLIRIYERHPGTPPPGAGIAGPRT</sequence>
<dbReference type="InterPro" id="IPR011990">
    <property type="entry name" value="TPR-like_helical_dom_sf"/>
</dbReference>
<dbReference type="SUPFAM" id="SSF81901">
    <property type="entry name" value="HCP-like"/>
    <property type="match status" value="1"/>
</dbReference>
<name>A0A7W9WPG6_CASDE</name>
<dbReference type="PANTHER" id="PTHR43628:SF1">
    <property type="entry name" value="CHITIN SYNTHASE REGULATORY FACTOR 2-RELATED"/>
    <property type="match status" value="1"/>
</dbReference>
<evidence type="ECO:0000313" key="1">
    <source>
        <dbReference type="EMBL" id="MBB6084439.1"/>
    </source>
</evidence>
<dbReference type="Pfam" id="PF08238">
    <property type="entry name" value="Sel1"/>
    <property type="match status" value="4"/>
</dbReference>
<dbReference type="AlphaFoldDB" id="A0A7W9WPG6"/>
<comment type="caution">
    <text evidence="1">The sequence shown here is derived from an EMBL/GenBank/DDBJ whole genome shotgun (WGS) entry which is preliminary data.</text>
</comment>
<protein>
    <recommendedName>
        <fullName evidence="3">Sel1 repeat family protein</fullName>
    </recommendedName>
</protein>
<reference evidence="1 2" key="1">
    <citation type="submission" date="2020-08" db="EMBL/GenBank/DDBJ databases">
        <title>Genomic Encyclopedia of Type Strains, Phase IV (KMG-IV): sequencing the most valuable type-strain genomes for metagenomic binning, comparative biology and taxonomic classification.</title>
        <authorList>
            <person name="Goeker M."/>
        </authorList>
    </citation>
    <scope>NUCLEOTIDE SEQUENCE [LARGE SCALE GENOMIC DNA]</scope>
    <source>
        <strain evidence="1 2">DSM 12141</strain>
    </source>
</reference>
<dbReference type="EMBL" id="JACHIB010000014">
    <property type="protein sequence ID" value="MBB6084439.1"/>
    <property type="molecule type" value="Genomic_DNA"/>
</dbReference>
<dbReference type="InterPro" id="IPR006597">
    <property type="entry name" value="Sel1-like"/>
</dbReference>
<dbReference type="PANTHER" id="PTHR43628">
    <property type="entry name" value="ACTIVATOR OF C KINASE PROTEIN 1-RELATED"/>
    <property type="match status" value="1"/>
</dbReference>
<dbReference type="RefSeq" id="WP_409360331.1">
    <property type="nucleotide sequence ID" value="NZ_JACHIB010000014.1"/>
</dbReference>
<evidence type="ECO:0008006" key="3">
    <source>
        <dbReference type="Google" id="ProtNLM"/>
    </source>
</evidence>
<organism evidence="1 2">
    <name type="scientific">Castellaniella defragrans</name>
    <name type="common">Alcaligenes defragrans</name>
    <dbReference type="NCBI Taxonomy" id="75697"/>
    <lineage>
        <taxon>Bacteria</taxon>
        <taxon>Pseudomonadati</taxon>
        <taxon>Pseudomonadota</taxon>
        <taxon>Betaproteobacteria</taxon>
        <taxon>Burkholderiales</taxon>
        <taxon>Alcaligenaceae</taxon>
        <taxon>Castellaniella</taxon>
    </lineage>
</organism>